<evidence type="ECO:0000256" key="1">
    <source>
        <dbReference type="SAM" id="MobiDB-lite"/>
    </source>
</evidence>
<evidence type="ECO:0000259" key="2">
    <source>
        <dbReference type="SMART" id="SM00717"/>
    </source>
</evidence>
<dbReference type="GO" id="GO:0001156">
    <property type="term" value="F:TFIIIC-class transcription factor complex binding"/>
    <property type="evidence" value="ECO:0007669"/>
    <property type="project" value="TreeGrafter"/>
</dbReference>
<proteinExistence type="predicted"/>
<evidence type="ECO:0000313" key="3">
    <source>
        <dbReference type="EMBL" id="ORD93412.1"/>
    </source>
</evidence>
<dbReference type="SMART" id="SM00717">
    <property type="entry name" value="SANT"/>
    <property type="match status" value="1"/>
</dbReference>
<sequence>MTGASHKKERGRTTGMEYGDNSNASHETAGDSIKYFCDNRNFKYREKGRGEDELDLITCGTYMKKKNTIKKWTEEETEQFYDALVTCGCDFSLMEMVFKDRNRKNIKDKYVKESRTNPKRIEEALGRHTNKNSR</sequence>
<organism evidence="3 4">
    <name type="scientific">Enterospora canceri</name>
    <dbReference type="NCBI Taxonomy" id="1081671"/>
    <lineage>
        <taxon>Eukaryota</taxon>
        <taxon>Fungi</taxon>
        <taxon>Fungi incertae sedis</taxon>
        <taxon>Microsporidia</taxon>
        <taxon>Enterocytozoonidae</taxon>
        <taxon>Enterospora</taxon>
    </lineage>
</organism>
<dbReference type="InterPro" id="IPR001005">
    <property type="entry name" value="SANT/Myb"/>
</dbReference>
<feature type="domain" description="Myb-like" evidence="2">
    <location>
        <begin position="68"/>
        <end position="116"/>
    </location>
</feature>
<evidence type="ECO:0000313" key="4">
    <source>
        <dbReference type="Proteomes" id="UP000192639"/>
    </source>
</evidence>
<dbReference type="OrthoDB" id="272624at2759"/>
<dbReference type="VEuPathDB" id="MicrosporidiaDB:ECANGB1_2296"/>
<dbReference type="GO" id="GO:0000126">
    <property type="term" value="C:transcription factor TFIIIB complex"/>
    <property type="evidence" value="ECO:0007669"/>
    <property type="project" value="TreeGrafter"/>
</dbReference>
<feature type="region of interest" description="Disordered" evidence="1">
    <location>
        <begin position="109"/>
        <end position="134"/>
    </location>
</feature>
<gene>
    <name evidence="3" type="primary">TFC5</name>
    <name evidence="3" type="ORF">ECANGB1_2296</name>
</gene>
<dbReference type="PANTHER" id="PTHR22929">
    <property type="entry name" value="RNA POLYMERASE III TRANSCRIPTION INITIATION FACTOR B"/>
    <property type="match status" value="1"/>
</dbReference>
<dbReference type="AlphaFoldDB" id="A0A1Y1S4R9"/>
<dbReference type="InterPro" id="IPR039467">
    <property type="entry name" value="TFIIIB_B''_Myb"/>
</dbReference>
<dbReference type="PANTHER" id="PTHR22929:SF0">
    <property type="entry name" value="TRANSCRIPTION FACTOR TFIIIB COMPONENT B'' HOMOLOG"/>
    <property type="match status" value="1"/>
</dbReference>
<dbReference type="Pfam" id="PF15963">
    <property type="entry name" value="Myb_DNA-bind_7"/>
    <property type="match status" value="1"/>
</dbReference>
<feature type="region of interest" description="Disordered" evidence="1">
    <location>
        <begin position="1"/>
        <end position="28"/>
    </location>
</feature>
<dbReference type="GO" id="GO:0070898">
    <property type="term" value="P:RNA polymerase III preinitiation complex assembly"/>
    <property type="evidence" value="ECO:0007669"/>
    <property type="project" value="TreeGrafter"/>
</dbReference>
<reference evidence="3 4" key="1">
    <citation type="journal article" date="2017" name="Environ. Microbiol.">
        <title>Decay of the glycolytic pathway and adaptation to intranuclear parasitism within Enterocytozoonidae microsporidia.</title>
        <authorList>
            <person name="Wiredu Boakye D."/>
            <person name="Jaroenlak P."/>
            <person name="Prachumwat A."/>
            <person name="Williams T.A."/>
            <person name="Bateman K.S."/>
            <person name="Itsathitphaisarn O."/>
            <person name="Sritunyalucksana K."/>
            <person name="Paszkiewicz K.H."/>
            <person name="Moore K.A."/>
            <person name="Stentiford G.D."/>
            <person name="Williams B.A."/>
        </authorList>
    </citation>
    <scope>NUCLEOTIDE SEQUENCE [LARGE SCALE GENOMIC DNA]</scope>
    <source>
        <strain evidence="3 4">GB1</strain>
    </source>
</reference>
<feature type="compositionally biased region" description="Basic and acidic residues" evidence="1">
    <location>
        <begin position="109"/>
        <end position="126"/>
    </location>
</feature>
<accession>A0A1Y1S4R9</accession>
<comment type="caution">
    <text evidence="3">The sequence shown here is derived from an EMBL/GenBank/DDBJ whole genome shotgun (WGS) entry which is preliminary data.</text>
</comment>
<feature type="compositionally biased region" description="Basic residues" evidence="1">
    <location>
        <begin position="1"/>
        <end position="10"/>
    </location>
</feature>
<dbReference type="Proteomes" id="UP000192639">
    <property type="component" value="Unassembled WGS sequence"/>
</dbReference>
<name>A0A1Y1S4R9_9MICR</name>
<dbReference type="EMBL" id="LWDP01000088">
    <property type="protein sequence ID" value="ORD93412.1"/>
    <property type="molecule type" value="Genomic_DNA"/>
</dbReference>
<protein>
    <submittedName>
        <fullName evidence="3">TFC5</fullName>
    </submittedName>
</protein>
<dbReference type="Gene3D" id="1.10.10.60">
    <property type="entry name" value="Homeodomain-like"/>
    <property type="match status" value="1"/>
</dbReference>
<keyword evidence="4" id="KW-1185">Reference proteome</keyword>
<dbReference type="InterPro" id="IPR009057">
    <property type="entry name" value="Homeodomain-like_sf"/>
</dbReference>
<dbReference type="CDD" id="cd00167">
    <property type="entry name" value="SANT"/>
    <property type="match status" value="1"/>
</dbReference>
<dbReference type="SUPFAM" id="SSF46689">
    <property type="entry name" value="Homeodomain-like"/>
    <property type="match status" value="1"/>
</dbReference>